<name>A0ABM0K9B2_APLCA</name>
<feature type="compositionally biased region" description="Polar residues" evidence="1">
    <location>
        <begin position="1084"/>
        <end position="1116"/>
    </location>
</feature>
<feature type="compositionally biased region" description="Polar residues" evidence="1">
    <location>
        <begin position="896"/>
        <end position="917"/>
    </location>
</feature>
<feature type="compositionally biased region" description="Basic and acidic residues" evidence="1">
    <location>
        <begin position="1117"/>
        <end position="1128"/>
    </location>
</feature>
<reference evidence="3" key="1">
    <citation type="submission" date="2025-08" db="UniProtKB">
        <authorList>
            <consortium name="RefSeq"/>
        </authorList>
    </citation>
    <scope>IDENTIFICATION</scope>
</reference>
<feature type="compositionally biased region" description="Polar residues" evidence="1">
    <location>
        <begin position="1039"/>
        <end position="1048"/>
    </location>
</feature>
<feature type="region of interest" description="Disordered" evidence="1">
    <location>
        <begin position="387"/>
        <end position="802"/>
    </location>
</feature>
<evidence type="ECO:0000256" key="1">
    <source>
        <dbReference type="SAM" id="MobiDB-lite"/>
    </source>
</evidence>
<dbReference type="GeneID" id="101846852"/>
<proteinExistence type="predicted"/>
<accession>A0ABM0K9B2</accession>
<gene>
    <name evidence="3" type="primary">LOC101846852</name>
</gene>
<feature type="compositionally biased region" description="Polar residues" evidence="1">
    <location>
        <begin position="1132"/>
        <end position="1142"/>
    </location>
</feature>
<feature type="compositionally biased region" description="Basic and acidic residues" evidence="1">
    <location>
        <begin position="431"/>
        <end position="451"/>
    </location>
</feature>
<feature type="compositionally biased region" description="Low complexity" evidence="1">
    <location>
        <begin position="973"/>
        <end position="983"/>
    </location>
</feature>
<feature type="compositionally biased region" description="Basic residues" evidence="1">
    <location>
        <begin position="563"/>
        <end position="572"/>
    </location>
</feature>
<dbReference type="Proteomes" id="UP000694888">
    <property type="component" value="Unplaced"/>
</dbReference>
<feature type="region of interest" description="Disordered" evidence="1">
    <location>
        <begin position="1000"/>
        <end position="1229"/>
    </location>
</feature>
<feature type="region of interest" description="Disordered" evidence="1">
    <location>
        <begin position="819"/>
        <end position="983"/>
    </location>
</feature>
<feature type="region of interest" description="Disordered" evidence="1">
    <location>
        <begin position="323"/>
        <end position="374"/>
    </location>
</feature>
<feature type="compositionally biased region" description="Polar residues" evidence="1">
    <location>
        <begin position="657"/>
        <end position="670"/>
    </location>
</feature>
<feature type="compositionally biased region" description="Basic and acidic residues" evidence="1">
    <location>
        <begin position="1023"/>
        <end position="1032"/>
    </location>
</feature>
<feature type="compositionally biased region" description="Basic residues" evidence="1">
    <location>
        <begin position="1208"/>
        <end position="1222"/>
    </location>
</feature>
<feature type="compositionally biased region" description="Polar residues" evidence="1">
    <location>
        <begin position="701"/>
        <end position="721"/>
    </location>
</feature>
<feature type="compositionally biased region" description="Basic and acidic residues" evidence="1">
    <location>
        <begin position="326"/>
        <end position="337"/>
    </location>
</feature>
<feature type="compositionally biased region" description="Basic and acidic residues" evidence="1">
    <location>
        <begin position="1143"/>
        <end position="1152"/>
    </location>
</feature>
<feature type="compositionally biased region" description="Basic residues" evidence="1">
    <location>
        <begin position="452"/>
        <end position="461"/>
    </location>
</feature>
<keyword evidence="2" id="KW-1185">Reference proteome</keyword>
<organism evidence="2 3">
    <name type="scientific">Aplysia californica</name>
    <name type="common">California sea hare</name>
    <dbReference type="NCBI Taxonomy" id="6500"/>
    <lineage>
        <taxon>Eukaryota</taxon>
        <taxon>Metazoa</taxon>
        <taxon>Spiralia</taxon>
        <taxon>Lophotrochozoa</taxon>
        <taxon>Mollusca</taxon>
        <taxon>Gastropoda</taxon>
        <taxon>Heterobranchia</taxon>
        <taxon>Euthyneura</taxon>
        <taxon>Tectipleura</taxon>
        <taxon>Aplysiida</taxon>
        <taxon>Aplysioidea</taxon>
        <taxon>Aplysiidae</taxon>
        <taxon>Aplysia</taxon>
    </lineage>
</organism>
<feature type="compositionally biased region" description="Low complexity" evidence="1">
    <location>
        <begin position="480"/>
        <end position="491"/>
    </location>
</feature>
<feature type="compositionally biased region" description="Polar residues" evidence="1">
    <location>
        <begin position="1168"/>
        <end position="1179"/>
    </location>
</feature>
<feature type="compositionally biased region" description="Low complexity" evidence="1">
    <location>
        <begin position="1011"/>
        <end position="1022"/>
    </location>
</feature>
<protein>
    <submittedName>
        <fullName evidence="3">Neurofilament heavy polypeptide</fullName>
    </submittedName>
</protein>
<evidence type="ECO:0000313" key="2">
    <source>
        <dbReference type="Proteomes" id="UP000694888"/>
    </source>
</evidence>
<feature type="compositionally biased region" description="Polar residues" evidence="1">
    <location>
        <begin position="1060"/>
        <end position="1072"/>
    </location>
</feature>
<evidence type="ECO:0000313" key="3">
    <source>
        <dbReference type="RefSeq" id="XP_005111946.1"/>
    </source>
</evidence>
<feature type="compositionally biased region" description="Basic and acidic residues" evidence="1">
    <location>
        <begin position="543"/>
        <end position="552"/>
    </location>
</feature>
<feature type="compositionally biased region" description="Polar residues" evidence="1">
    <location>
        <begin position="395"/>
        <end position="408"/>
    </location>
</feature>
<sequence>MVPLVKMMYTSRDRALLLQALHKSGCNLLENLNSTESQRKASILPTVRFLNSLVPLTTHLDGLKNLVQLFIGKISSQVEAIAEDAKLVSEVLSLVRDFWSLCSAQQVALSNEAFPVRYDSHMIGLLPSLASVYVDLFVTVHGGSGGDSVVKSSKRLCSWLLFDLNDRCLKTALLEATQCNASGALLLLPVLRKLLLRPPSGDCVLDYLLHMVVLRRWSLVSADLSDVVQANLNVRAPQRFVGWLSQLWPEAKDHFPLDKSLKGRRVSELLLSLSTEAVCELIEVFAQCLGSRQQDVEDAPEASQSTAQSSDAAPLFVIDTHGTSQQDKEILSDDPPAKKRRKTAPPSVDDANLGKGEQMEEKTGSVKKKKKRSLVVEEMEQDLTLERSAKKKAVQSESAGSTGKTAVTSLGYVDRSADSKQLVSSVEEREEEKQNGDEEMRSDSREREGRKKTPQRKKRKSSGMDKQHSDVPGLKDSMVLSGEGSSGLELEVSANEGLVGSSEFVDRGSSAAPGEGSHFSPSKGQRGALVTATGGVGGGESVKTSERSDVKTSVRSGESPVIKGKKSLKQKSVKNSGDMGSCEEGMDEDVGSKSEENSVPDGTRAGESGENVTRDLVASEPRTVVVDGMQMTVYEDTEPASASPQAVGEEQKKDASPSKTGKSPELTSPSKPGKSPELTSPSKPGKSPELTSPSKPGKSPELTSPSKTGKSQESASPSKTGKSPELAQNAREVSANVSLSKRSKRQRRASEGSLRGVQEKTKVASAVGSVNGEQEETTEVSAQKQEGKVEEAESPPKLVTEEEVGMVLSDIRNSLKTRAVNTRLRSKSESEGADSTPLKKKLPDAKKNKKSLTAVRPSRGSSNAEKSSKNALLDWLRKPVISENEPSTDKDEHQSPAVTPKQTCATDETENTDGTKSISKEAKASRKSNRSTSEPQEDVGVPENMPSAVSPRAGSVPSNKSEAAPSDAPPPAAAATPVSVSTATTRDAFPKRLLKEFQQQSLVGSEETAGSVVTPSSSQQSTKEQKSSEKSAAKKGSQTPSRSQTPKGQKSLEKSAAKKGSQTPSRSQTPKGQKSLEKSAAKKGSQTPSSIQTPKEQTSSEKPASKKGSQTPSSRLTPKEQKSPEKPAAKKGSQTPSSSQTPKEQKSSEKPSAKKRGRTSVRKGYYLRSSSPSNGQQKSNNEDDKAVGAEDMESATTTNTKQVERKPAQSKRKSPANRRKSLRSAPAPV</sequence>
<dbReference type="RefSeq" id="XP_005111946.1">
    <property type="nucleotide sequence ID" value="XM_005111889.3"/>
</dbReference>